<dbReference type="EMBL" id="MLJW01004207">
    <property type="protein sequence ID" value="OIQ70434.1"/>
    <property type="molecule type" value="Genomic_DNA"/>
</dbReference>
<dbReference type="AlphaFoldDB" id="A0A1J5PGU9"/>
<evidence type="ECO:0000313" key="1">
    <source>
        <dbReference type="EMBL" id="OIQ70434.1"/>
    </source>
</evidence>
<comment type="caution">
    <text evidence="1">The sequence shown here is derived from an EMBL/GenBank/DDBJ whole genome shotgun (WGS) entry which is preliminary data.</text>
</comment>
<reference evidence="1" key="1">
    <citation type="submission" date="2016-10" db="EMBL/GenBank/DDBJ databases">
        <title>Sequence of Gallionella enrichment culture.</title>
        <authorList>
            <person name="Poehlein A."/>
            <person name="Muehling M."/>
            <person name="Daniel R."/>
        </authorList>
    </citation>
    <scope>NUCLEOTIDE SEQUENCE</scope>
</reference>
<protein>
    <submittedName>
        <fullName evidence="1">Uncharacterized protein</fullName>
    </submittedName>
</protein>
<gene>
    <name evidence="1" type="ORF">GALL_479560</name>
</gene>
<name>A0A1J5PGU9_9ZZZZ</name>
<proteinExistence type="predicted"/>
<sequence>MHRVKAQQVRVGFHGAEVVDRHNLDIGAAGFDDRPQHVPSNAAKAVDRYLYSHSILLLVAR</sequence>
<organism evidence="1">
    <name type="scientific">mine drainage metagenome</name>
    <dbReference type="NCBI Taxonomy" id="410659"/>
    <lineage>
        <taxon>unclassified sequences</taxon>
        <taxon>metagenomes</taxon>
        <taxon>ecological metagenomes</taxon>
    </lineage>
</organism>
<accession>A0A1J5PGU9</accession>